<dbReference type="PANTHER" id="PTHR24096">
    <property type="entry name" value="LONG-CHAIN-FATTY-ACID--COA LIGASE"/>
    <property type="match status" value="1"/>
</dbReference>
<dbReference type="Gene3D" id="3.30.300.30">
    <property type="match status" value="1"/>
</dbReference>
<dbReference type="InterPro" id="IPR042099">
    <property type="entry name" value="ANL_N_sf"/>
</dbReference>
<dbReference type="PANTHER" id="PTHR24096:SF267">
    <property type="entry name" value="MALONATE--COA LIGASE ACSF3, MITOCHONDRIAL"/>
    <property type="match status" value="1"/>
</dbReference>
<reference evidence="5" key="1">
    <citation type="submission" date="2022-09" db="EMBL/GenBank/DDBJ databases">
        <title>Complete Genomes of Fervidibacillus albus and Fervidibacillus halotolerans isolated from tidal flat sediments.</title>
        <authorList>
            <person name="Kwon K.K."/>
            <person name="Yang S.-H."/>
            <person name="Park M.J."/>
            <person name="Oh H.-M."/>
        </authorList>
    </citation>
    <scope>NUCLEOTIDE SEQUENCE</scope>
    <source>
        <strain evidence="5">MEBiC13591</strain>
    </source>
</reference>
<dbReference type="Pfam" id="PF13193">
    <property type="entry name" value="AMP-binding_C"/>
    <property type="match status" value="1"/>
</dbReference>
<feature type="domain" description="AMP-binding enzyme C-terminal" evidence="4">
    <location>
        <begin position="411"/>
        <end position="486"/>
    </location>
</feature>
<dbReference type="InterPro" id="IPR025110">
    <property type="entry name" value="AMP-bd_C"/>
</dbReference>
<evidence type="ECO:0000313" key="6">
    <source>
        <dbReference type="Proteomes" id="UP001164718"/>
    </source>
</evidence>
<dbReference type="RefSeq" id="WP_275417917.1">
    <property type="nucleotide sequence ID" value="NZ_CP106878.1"/>
</dbReference>
<dbReference type="SUPFAM" id="SSF56801">
    <property type="entry name" value="Acetyl-CoA synthetase-like"/>
    <property type="match status" value="1"/>
</dbReference>
<dbReference type="EC" id="6.2.1.3" evidence="5"/>
<dbReference type="GO" id="GO:0004467">
    <property type="term" value="F:long-chain fatty acid-CoA ligase activity"/>
    <property type="evidence" value="ECO:0007669"/>
    <property type="project" value="UniProtKB-EC"/>
</dbReference>
<dbReference type="FunFam" id="3.30.300.30:FF:000008">
    <property type="entry name" value="2,3-dihydroxybenzoate-AMP ligase"/>
    <property type="match status" value="1"/>
</dbReference>
<evidence type="ECO:0000259" key="3">
    <source>
        <dbReference type="Pfam" id="PF00501"/>
    </source>
</evidence>
<dbReference type="Proteomes" id="UP001164718">
    <property type="component" value="Chromosome"/>
</dbReference>
<dbReference type="KEGG" id="faf:OE104_01955"/>
<sequence length="516" mass="58656">MLNVNIGELMTHRAYLSPEAEGYVGRKTYSFSEMNRRVNQFAHYLQQENIQAGERIALFCKNHEDFITSFFSAAKIGVITVPINWRLQTSEIVYILQNTEPTLLIYDVEFEEKIKDVLQHVSVKTVQAGDERFDPFIDSFPTDEVRPVSKGDDTILIMYTSGTTGKPKGAMITHTNLLAASIGMSHVIDWWFGDRFLSVAPFFHIGGFAPIITNVHNGSTSVLMANFDPFAVWKTIEEEKITTMMTVPVMLQYMLKVFDKEKMNYRSLRNITCGASPVPESLIKAYDRLGIPIQQVYGITEYTGAVSFWKKIMGEDKIQSMGKTVFHGKVKIVDPDTNEELPPNRVGEIVCSGPQVFKGYWRNGEETKKVLNHGEYRSGDIGKIDEDGFIYVIDRLKDMIISGGENIYSSELENVISSHPDVVEVAVVGIPDEKWGEVPKAFVVKKESSPLQMEDIIQFCQNQLASYKCVKKVEFINELPRNASGKVLKHVLKTKKQSIKNWLPLLYRFIIQWNFL</sequence>
<evidence type="ECO:0000256" key="2">
    <source>
        <dbReference type="ARBA" id="ARBA00022598"/>
    </source>
</evidence>
<keyword evidence="6" id="KW-1185">Reference proteome</keyword>
<evidence type="ECO:0000313" key="5">
    <source>
        <dbReference type="EMBL" id="WAA10132.1"/>
    </source>
</evidence>
<dbReference type="Gene3D" id="3.40.50.12780">
    <property type="entry name" value="N-terminal domain of ligase-like"/>
    <property type="match status" value="1"/>
</dbReference>
<dbReference type="AlphaFoldDB" id="A0A9E8LVA5"/>
<dbReference type="NCBIfam" id="NF004837">
    <property type="entry name" value="PRK06187.1"/>
    <property type="match status" value="1"/>
</dbReference>
<comment type="similarity">
    <text evidence="1">Belongs to the ATP-dependent AMP-binding enzyme family.</text>
</comment>
<keyword evidence="2 5" id="KW-0436">Ligase</keyword>
<evidence type="ECO:0000259" key="4">
    <source>
        <dbReference type="Pfam" id="PF13193"/>
    </source>
</evidence>
<organism evidence="5 6">
    <name type="scientific">Fervidibacillus albus</name>
    <dbReference type="NCBI Taxonomy" id="2980026"/>
    <lineage>
        <taxon>Bacteria</taxon>
        <taxon>Bacillati</taxon>
        <taxon>Bacillota</taxon>
        <taxon>Bacilli</taxon>
        <taxon>Bacillales</taxon>
        <taxon>Bacillaceae</taxon>
        <taxon>Fervidibacillus</taxon>
    </lineage>
</organism>
<proteinExistence type="inferred from homology"/>
<dbReference type="InterPro" id="IPR000873">
    <property type="entry name" value="AMP-dep_synth/lig_dom"/>
</dbReference>
<protein>
    <submittedName>
        <fullName evidence="5">Long-chain-fatty-acid--CoA ligase</fullName>
        <ecNumber evidence="5">6.2.1.3</ecNumber>
    </submittedName>
</protein>
<dbReference type="EMBL" id="CP106878">
    <property type="protein sequence ID" value="WAA10132.1"/>
    <property type="molecule type" value="Genomic_DNA"/>
</dbReference>
<dbReference type="InterPro" id="IPR020845">
    <property type="entry name" value="AMP-binding_CS"/>
</dbReference>
<dbReference type="InterPro" id="IPR045851">
    <property type="entry name" value="AMP-bd_C_sf"/>
</dbReference>
<feature type="domain" description="AMP-dependent synthetase/ligase" evidence="3">
    <location>
        <begin position="15"/>
        <end position="361"/>
    </location>
</feature>
<name>A0A9E8LVA5_9BACI</name>
<dbReference type="PROSITE" id="PS00455">
    <property type="entry name" value="AMP_BINDING"/>
    <property type="match status" value="1"/>
</dbReference>
<evidence type="ECO:0000256" key="1">
    <source>
        <dbReference type="ARBA" id="ARBA00006432"/>
    </source>
</evidence>
<dbReference type="Pfam" id="PF00501">
    <property type="entry name" value="AMP-binding"/>
    <property type="match status" value="1"/>
</dbReference>
<gene>
    <name evidence="5" type="ORF">OE104_01955</name>
</gene>
<accession>A0A9E8LVA5</accession>